<protein>
    <submittedName>
        <fullName evidence="7">Serine-aspartate repeat-containing protein D</fullName>
    </submittedName>
</protein>
<dbReference type="InterPro" id="IPR028994">
    <property type="entry name" value="Integrin_alpha_N"/>
</dbReference>
<organism evidence="7 8">
    <name type="scientific">Novipirellula herctigrandis</name>
    <dbReference type="NCBI Taxonomy" id="2527986"/>
    <lineage>
        <taxon>Bacteria</taxon>
        <taxon>Pseudomonadati</taxon>
        <taxon>Planctomycetota</taxon>
        <taxon>Planctomycetia</taxon>
        <taxon>Pirellulales</taxon>
        <taxon>Pirellulaceae</taxon>
        <taxon>Novipirellula</taxon>
    </lineage>
</organism>
<feature type="region of interest" description="Disordered" evidence="5">
    <location>
        <begin position="1868"/>
        <end position="1913"/>
    </location>
</feature>
<evidence type="ECO:0000313" key="8">
    <source>
        <dbReference type="Proteomes" id="UP000315010"/>
    </source>
</evidence>
<feature type="domain" description="SD-repeat containing protein B" evidence="6">
    <location>
        <begin position="233"/>
        <end position="341"/>
    </location>
</feature>
<feature type="domain" description="SD-repeat containing protein B" evidence="6">
    <location>
        <begin position="712"/>
        <end position="790"/>
    </location>
</feature>
<feature type="domain" description="SD-repeat containing protein B" evidence="6">
    <location>
        <begin position="1044"/>
        <end position="1121"/>
    </location>
</feature>
<feature type="region of interest" description="Disordered" evidence="5">
    <location>
        <begin position="196"/>
        <end position="221"/>
    </location>
</feature>
<keyword evidence="8" id="KW-1185">Reference proteome</keyword>
<dbReference type="Gene3D" id="2.60.40.10">
    <property type="entry name" value="Immunoglobulins"/>
    <property type="match status" value="11"/>
</dbReference>
<dbReference type="InterPro" id="IPR033764">
    <property type="entry name" value="Sdr_B"/>
</dbReference>
<dbReference type="SUPFAM" id="SSF69318">
    <property type="entry name" value="Integrin alpha N-terminal domain"/>
    <property type="match status" value="2"/>
</dbReference>
<evidence type="ECO:0000256" key="2">
    <source>
        <dbReference type="ARBA" id="ARBA00007257"/>
    </source>
</evidence>
<dbReference type="GO" id="GO:0005576">
    <property type="term" value="C:extracellular region"/>
    <property type="evidence" value="ECO:0007669"/>
    <property type="project" value="UniProtKB-SubCell"/>
</dbReference>
<dbReference type="Proteomes" id="UP000315010">
    <property type="component" value="Unassembled WGS sequence"/>
</dbReference>
<dbReference type="InterPro" id="IPR013783">
    <property type="entry name" value="Ig-like_fold"/>
</dbReference>
<gene>
    <name evidence="7" type="primary">sdrD_3</name>
    <name evidence="7" type="ORF">CA13_70390</name>
</gene>
<evidence type="ECO:0000256" key="5">
    <source>
        <dbReference type="SAM" id="MobiDB-lite"/>
    </source>
</evidence>
<dbReference type="PANTHER" id="PTHR36108">
    <property type="entry name" value="COLOSSIN-B-RELATED"/>
    <property type="match status" value="1"/>
</dbReference>
<evidence type="ECO:0000313" key="7">
    <source>
        <dbReference type="EMBL" id="TWT76544.1"/>
    </source>
</evidence>
<dbReference type="RefSeq" id="WP_419195323.1">
    <property type="nucleotide sequence ID" value="NZ_SJPJ01000002.1"/>
</dbReference>
<reference evidence="7 8" key="1">
    <citation type="submission" date="2019-02" db="EMBL/GenBank/DDBJ databases">
        <title>Deep-cultivation of Planctomycetes and their phenomic and genomic characterization uncovers novel biology.</title>
        <authorList>
            <person name="Wiegand S."/>
            <person name="Jogler M."/>
            <person name="Boedeker C."/>
            <person name="Pinto D."/>
            <person name="Vollmers J."/>
            <person name="Rivas-Marin E."/>
            <person name="Kohn T."/>
            <person name="Peeters S.H."/>
            <person name="Heuer A."/>
            <person name="Rast P."/>
            <person name="Oberbeckmann S."/>
            <person name="Bunk B."/>
            <person name="Jeske O."/>
            <person name="Meyerdierks A."/>
            <person name="Storesund J.E."/>
            <person name="Kallscheuer N."/>
            <person name="Luecker S."/>
            <person name="Lage O.M."/>
            <person name="Pohl T."/>
            <person name="Merkel B.J."/>
            <person name="Hornburger P."/>
            <person name="Mueller R.-W."/>
            <person name="Bruemmer F."/>
            <person name="Labrenz M."/>
            <person name="Spormann A.M."/>
            <person name="Op Den Camp H."/>
            <person name="Overmann J."/>
            <person name="Amann R."/>
            <person name="Jetten M.S.M."/>
            <person name="Mascher T."/>
            <person name="Medema M.H."/>
            <person name="Devos D.P."/>
            <person name="Kaster A.-K."/>
            <person name="Ovreas L."/>
            <person name="Rohde M."/>
            <person name="Galperin M.Y."/>
            <person name="Jogler C."/>
        </authorList>
    </citation>
    <scope>NUCLEOTIDE SEQUENCE [LARGE SCALE GENOMIC DNA]</scope>
    <source>
        <strain evidence="7 8">CA13</strain>
    </source>
</reference>
<evidence type="ECO:0000256" key="1">
    <source>
        <dbReference type="ARBA" id="ARBA00004613"/>
    </source>
</evidence>
<feature type="domain" description="SD-repeat containing protein B" evidence="6">
    <location>
        <begin position="934"/>
        <end position="1011"/>
    </location>
</feature>
<evidence type="ECO:0000256" key="4">
    <source>
        <dbReference type="ARBA" id="ARBA00022729"/>
    </source>
</evidence>
<feature type="domain" description="SD-repeat containing protein B" evidence="6">
    <location>
        <begin position="1154"/>
        <end position="1231"/>
    </location>
</feature>
<keyword evidence="4" id="KW-0732">Signal</keyword>
<feature type="domain" description="SD-repeat containing protein B" evidence="6">
    <location>
        <begin position="826"/>
        <end position="903"/>
    </location>
</feature>
<comment type="similarity">
    <text evidence="2">Belongs to the serine-aspartate repeat-containing protein (SDr) family.</text>
</comment>
<comment type="subcellular location">
    <subcellularLocation>
        <location evidence="1">Secreted</location>
    </subcellularLocation>
</comment>
<dbReference type="PANTHER" id="PTHR36108:SF13">
    <property type="entry name" value="COLOSSIN-B-RELATED"/>
    <property type="match status" value="1"/>
</dbReference>
<comment type="caution">
    <text evidence="7">The sequence shown here is derived from an EMBL/GenBank/DDBJ whole genome shotgun (WGS) entry which is preliminary data.</text>
</comment>
<feature type="domain" description="SD-repeat containing protein B" evidence="6">
    <location>
        <begin position="489"/>
        <end position="561"/>
    </location>
</feature>
<keyword evidence="3" id="KW-0964">Secreted</keyword>
<evidence type="ECO:0000259" key="6">
    <source>
        <dbReference type="Pfam" id="PF17210"/>
    </source>
</evidence>
<dbReference type="Pfam" id="PF17210">
    <property type="entry name" value="SdrD_B"/>
    <property type="match status" value="10"/>
</dbReference>
<feature type="domain" description="SD-repeat containing protein B" evidence="6">
    <location>
        <begin position="357"/>
        <end position="430"/>
    </location>
</feature>
<feature type="domain" description="SD-repeat containing protein B" evidence="6">
    <location>
        <begin position="596"/>
        <end position="675"/>
    </location>
</feature>
<sequence length="1913" mass="205242">MVPERLEMRRLLAADPIHVGVVYIETDYLESDQDVGSDSRGDRFILSFTGGAANTELTELRIRTDKDNDGMSVGDLIFDTQIGGRGKNGAHDFQIVRTQSTDGHAINASATVEDGGTELVLRLSGFQSGDRIEFTLDMDEVLRNVSDLDLFNSRLDVIASGQEFQDSILEATFNAPHYETSHADAIFLNDYGDPAASQGLDLPPDEGPGTDSLPNRTAAAVASTNQIPKPISISGQVWLDNNLNQTRDAGESPLTGVEIALWKYDSVTNRYADTGNRAITDNNGEYLFAKTLGISPGRYRIAETQPPGLYSVAAIPGNVAGVASGNIESMDIIRDIEIPLGDTDAIRYDFAEAQPASLAGFVYRDDNNDGRRDTGEVGIAGVRIQLVPVNTISPQSVVTATTAADGSYSFNGLAPGTYEAIEVDQPAYLNDGIDAAGTVNGQVVGIADIPGDAIRDIQLDGADAGIEYNFGETPFGSISGFVYLVAPGQDCNGQHDAPGNQALADVKVVLQNEFGTTIAQTRTGADGNYEFNDMPIGRYRIIEFTPNGLMDGQSHAGTIDGIQTGTAIDGGLIREISMTAAGVGVEYNFCEIAPAAISGFVYHDQSDDGNRDAGEEAIPATTISLVDASGNVVATTTTDTNGRYEFRDIVPGSYRLVESQPKNFYDGKDTPGTIRGNTTGRVENDSDSIVDVQLKQGDIGIQYNFGELVGASLAGRVHVDMDNDCTYDSGEPTLGGVDIRLLDSSGNQVAKTKTADDGTYQFTNIKPGEYTVIEGTVEGYFEGTSSAGSAGGIADPPNRIGNIVLASAEVAVNYDFCEKPPAEIRGVVFADNDGDCLLDIGEIGIENVVVELYDSSGVRIASTQTDAAGNYHFTHLPAGNYTVREIQPTGWLQGGQTAGSHGGKADVQDAISEIPIGWGDRLTQYNFCEIEPGSIAGVVYVDADSDCVRDPGEAPLAGVVIQLKDATGKVLAQTQTDSQGRYLFSDLAPGEYEIVETQPDGYFQGGQTVGNGGGRVIGQDRLGTVLLAGADIAEYNFCEIPPGSISGIVYVDNDGDCERDVDEPPLSGVTIELRNSTGQTIATTQTNSQGEYKFEGLAPDDYQIFERQPTGYYQGGQTVGSGGGRVVSDDLLEMTLQPGHHETEYNFCELPPGSITGFVHVDEDGDCEIDPGERPLAGVTIELRDDNSTLISSTTTNDLGLYSFTNLPPGRYHIVELQPTGYFQGSQHIGSGGGEVVEQDHLALNLSAGHDVIDYNFCEREPSRITGAVWSETDINSKYDSGDVKISGVRMELLDAKGNMIATTRTDSQGNYEFGNLAPGVYSVRESQPSSLFHGSQLPGSAGGTVGGDDLIVGILLSGGTDAINYDFPEIPPATISGYVFQDGGAIATGEPISAEDLRNYRDGKLTNDDILLGNVTLELRNVLGQPFTSDRALMGVYADGAIRVTTDDTGYYEFEGLRPGTYHVYQVQPEDYIDGLDTPGTTGGLAVNEADAMNDEGRIIIQTLALSEATDPNNDAILNISLTAGGTSQDNNFSEVIVTDVQIPQLIDPPAELPDVLAPIETFEKYDRIISFGQIDSIRPPMVADDEWAVSWHLSVINGGFPRGGEQGDAIIRAVSAQMRHENWSEGEHTKGRWVIVNSDGELMEIADKMTIGEENAIALTGDFDGNGADEAVIYVDGNWFVDFNGNGRWDQGDLWIKLGTELDRPVVGDWDGDGKDDIGIFGRQWHRDPQRIKKDPGLPDPENVRRRQLSADDLARHREDRGEDRERLLRRGSKGTLRADAVDHVFQYGEQIDTPVSGDWNGDGISQIAIFRGGKWILDSDGDGRLTRKDERAEFGRPGDEPIVGDFDGDGIDEIAVIRDGQWIIDSDGDGKITGNDKRIEVPRHSDDSQPIVGDWDGDGKDEPGYYNDAA</sequence>
<feature type="domain" description="SD-repeat containing protein B" evidence="6">
    <location>
        <begin position="1267"/>
        <end position="1339"/>
    </location>
</feature>
<dbReference type="EMBL" id="SJPJ01000002">
    <property type="protein sequence ID" value="TWT76544.1"/>
    <property type="molecule type" value="Genomic_DNA"/>
</dbReference>
<evidence type="ECO:0000256" key="3">
    <source>
        <dbReference type="ARBA" id="ARBA00022525"/>
    </source>
</evidence>
<dbReference type="SUPFAM" id="SSF117074">
    <property type="entry name" value="Hypothetical protein PA1324"/>
    <property type="match status" value="11"/>
</dbReference>
<feature type="compositionally biased region" description="Basic and acidic residues" evidence="5">
    <location>
        <begin position="1871"/>
        <end position="1890"/>
    </location>
</feature>
<accession>A0A5C5YNR4</accession>
<feature type="region of interest" description="Disordered" evidence="5">
    <location>
        <begin position="1731"/>
        <end position="1770"/>
    </location>
</feature>
<proteinExistence type="inferred from homology"/>
<name>A0A5C5YNR4_9BACT</name>